<accession>F9Q7R1</accession>
<dbReference type="InterPro" id="IPR015424">
    <property type="entry name" value="PyrdxlP-dep_Trfase"/>
</dbReference>
<reference evidence="5 6" key="1">
    <citation type="submission" date="2011-07" db="EMBL/GenBank/DDBJ databases">
        <authorList>
            <person name="Harkins D.M."/>
            <person name="Madupu R."/>
            <person name="Durkin A.S."/>
            <person name="Torralba M."/>
            <person name="Methe B."/>
            <person name="Sutton G.G."/>
            <person name="Nelson K.E."/>
        </authorList>
    </citation>
    <scope>NUCLEOTIDE SEQUENCE [LARGE SCALE GENOMIC DNA]</scope>
    <source>
        <strain evidence="5 6">HK 85</strain>
    </source>
</reference>
<dbReference type="Pfam" id="PF01053">
    <property type="entry name" value="Cys_Met_Meta_PP"/>
    <property type="match status" value="1"/>
</dbReference>
<dbReference type="GO" id="GO:0006535">
    <property type="term" value="P:cysteine biosynthetic process from serine"/>
    <property type="evidence" value="ECO:0007669"/>
    <property type="project" value="TreeGrafter"/>
</dbReference>
<dbReference type="GO" id="GO:0030170">
    <property type="term" value="F:pyridoxal phosphate binding"/>
    <property type="evidence" value="ECO:0007669"/>
    <property type="project" value="InterPro"/>
</dbReference>
<evidence type="ECO:0000256" key="1">
    <source>
        <dbReference type="ARBA" id="ARBA00001933"/>
    </source>
</evidence>
<dbReference type="GO" id="GO:0019346">
    <property type="term" value="P:transsulfuration"/>
    <property type="evidence" value="ECO:0007669"/>
    <property type="project" value="InterPro"/>
</dbReference>
<dbReference type="PANTHER" id="PTHR43797">
    <property type="entry name" value="HOMOCYSTEINE/CYSTEINE SYNTHASE"/>
    <property type="match status" value="1"/>
</dbReference>
<dbReference type="STRING" id="1035188.HMPREF9952_1661"/>
<organism evidence="5 6">
    <name type="scientific">Haemophilus pittmaniae HK 85</name>
    <dbReference type="NCBI Taxonomy" id="1035188"/>
    <lineage>
        <taxon>Bacteria</taxon>
        <taxon>Pseudomonadati</taxon>
        <taxon>Pseudomonadota</taxon>
        <taxon>Gammaproteobacteria</taxon>
        <taxon>Pasteurellales</taxon>
        <taxon>Pasteurellaceae</taxon>
        <taxon>Haemophilus</taxon>
    </lineage>
</organism>
<evidence type="ECO:0000256" key="2">
    <source>
        <dbReference type="ARBA" id="ARBA00009077"/>
    </source>
</evidence>
<dbReference type="InterPro" id="IPR015422">
    <property type="entry name" value="PyrdxlP-dep_Trfase_small"/>
</dbReference>
<dbReference type="GO" id="GO:0003961">
    <property type="term" value="F:O-acetylhomoserine aminocarboxypropyltransferase activity"/>
    <property type="evidence" value="ECO:0007669"/>
    <property type="project" value="TreeGrafter"/>
</dbReference>
<dbReference type="SUPFAM" id="SSF53383">
    <property type="entry name" value="PLP-dependent transferases"/>
    <property type="match status" value="1"/>
</dbReference>
<dbReference type="PANTHER" id="PTHR43797:SF3">
    <property type="entry name" value="O-ACETYLHOMOSERINE SULFHYDRYLASE"/>
    <property type="match status" value="1"/>
</dbReference>
<gene>
    <name evidence="5" type="ORF">HMPREF9952_1661</name>
</gene>
<dbReference type="AlphaFoldDB" id="F9Q7R1"/>
<evidence type="ECO:0000313" key="5">
    <source>
        <dbReference type="EMBL" id="EGV06409.1"/>
    </source>
</evidence>
<evidence type="ECO:0000256" key="3">
    <source>
        <dbReference type="ARBA" id="ARBA00022898"/>
    </source>
</evidence>
<dbReference type="GO" id="GO:0005737">
    <property type="term" value="C:cytoplasm"/>
    <property type="evidence" value="ECO:0007669"/>
    <property type="project" value="TreeGrafter"/>
</dbReference>
<keyword evidence="3 4" id="KW-0663">Pyridoxal phosphate</keyword>
<comment type="caution">
    <text evidence="5">The sequence shown here is derived from an EMBL/GenBank/DDBJ whole genome shotgun (WGS) entry which is preliminary data.</text>
</comment>
<name>F9Q7R1_9PAST</name>
<evidence type="ECO:0000313" key="6">
    <source>
        <dbReference type="Proteomes" id="UP000006235"/>
    </source>
</evidence>
<dbReference type="EMBL" id="AFUV01000007">
    <property type="protein sequence ID" value="EGV06409.1"/>
    <property type="molecule type" value="Genomic_DNA"/>
</dbReference>
<dbReference type="GO" id="GO:0004124">
    <property type="term" value="F:cysteine synthase activity"/>
    <property type="evidence" value="ECO:0007669"/>
    <property type="project" value="TreeGrafter"/>
</dbReference>
<dbReference type="Gene3D" id="3.90.1150.10">
    <property type="entry name" value="Aspartate Aminotransferase, domain 1"/>
    <property type="match status" value="1"/>
</dbReference>
<dbReference type="GO" id="GO:0071269">
    <property type="term" value="P:L-homocysteine biosynthetic process"/>
    <property type="evidence" value="ECO:0007669"/>
    <property type="project" value="TreeGrafter"/>
</dbReference>
<dbReference type="InterPro" id="IPR000277">
    <property type="entry name" value="Cys/Met-Metab_PyrdxlP-dep_enz"/>
</dbReference>
<dbReference type="InterPro" id="IPR006235">
    <property type="entry name" value="OAc-hSer/O-AcSer_sulfhydrylase"/>
</dbReference>
<sequence>MDQDLPLEELKKAIRPNTKAVFAETIANPALRVLDIEKFAALALAAQAPLLIDNTFATPYFCRPTEFGANVVIHSTSKYLDGHAIALGGSITDGGNFDWNNGKYPQLSTPDQTYHGLVYTETFGPAAYVVKARVQLMRDLGATPAPQNSFLLNVGMETLALRMQRHYENAQAVAEFLEKHSQVEKVNYPGLASSPDYALKQNTYRTVYAG</sequence>
<proteinExistence type="inferred from homology"/>
<dbReference type="Proteomes" id="UP000006235">
    <property type="component" value="Unassembled WGS sequence"/>
</dbReference>
<keyword evidence="5" id="KW-0808">Transferase</keyword>
<evidence type="ECO:0000256" key="4">
    <source>
        <dbReference type="RuleBase" id="RU362118"/>
    </source>
</evidence>
<dbReference type="Gene3D" id="3.40.640.10">
    <property type="entry name" value="Type I PLP-dependent aspartate aminotransferase-like (Major domain)"/>
    <property type="match status" value="1"/>
</dbReference>
<dbReference type="InterPro" id="IPR015421">
    <property type="entry name" value="PyrdxlP-dep_Trfase_major"/>
</dbReference>
<comment type="cofactor">
    <cofactor evidence="1 4">
        <name>pyridoxal 5'-phosphate</name>
        <dbReference type="ChEBI" id="CHEBI:597326"/>
    </cofactor>
</comment>
<protein>
    <submittedName>
        <fullName evidence="5">O-acetylhomoserine aminocarboxypropyltransferase</fullName>
    </submittedName>
</protein>
<comment type="similarity">
    <text evidence="2 4">Belongs to the trans-sulfuration enzymes family.</text>
</comment>